<dbReference type="GO" id="GO:0005634">
    <property type="term" value="C:nucleus"/>
    <property type="evidence" value="ECO:0007669"/>
    <property type="project" value="UniProtKB-SubCell"/>
</dbReference>
<dbReference type="Gene3D" id="1.10.10.10">
    <property type="entry name" value="Winged helix-like DNA-binding domain superfamily/Winged helix DNA-binding domain"/>
    <property type="match status" value="1"/>
</dbReference>
<dbReference type="InterPro" id="IPR036388">
    <property type="entry name" value="WH-like_DNA-bd_sf"/>
</dbReference>
<dbReference type="GO" id="GO:0006270">
    <property type="term" value="P:DNA replication initiation"/>
    <property type="evidence" value="ECO:0007669"/>
    <property type="project" value="InterPro"/>
</dbReference>
<dbReference type="Pfam" id="PF09079">
    <property type="entry name" value="WHD_Cdc6"/>
    <property type="match status" value="1"/>
</dbReference>
<keyword evidence="6" id="KW-0131">Cell cycle</keyword>
<accession>A0AAD5SIR6</accession>
<dbReference type="InterPro" id="IPR054425">
    <property type="entry name" value="Cdc6_ORC1-like_ATPase_lid"/>
</dbReference>
<dbReference type="InterPro" id="IPR027417">
    <property type="entry name" value="P-loop_NTPase"/>
</dbReference>
<comment type="subcellular location">
    <subcellularLocation>
        <location evidence="1">Nucleus</location>
    </subcellularLocation>
</comment>
<dbReference type="GO" id="GO:0003688">
    <property type="term" value="F:DNA replication origin binding"/>
    <property type="evidence" value="ECO:0007669"/>
    <property type="project" value="TreeGrafter"/>
</dbReference>
<dbReference type="InterPro" id="IPR049945">
    <property type="entry name" value="AAA_22"/>
</dbReference>
<dbReference type="InterPro" id="IPR016314">
    <property type="entry name" value="Cdc6/18"/>
</dbReference>
<keyword evidence="10" id="KW-1185">Reference proteome</keyword>
<keyword evidence="4" id="KW-0235">DNA replication</keyword>
<evidence type="ECO:0000256" key="2">
    <source>
        <dbReference type="ARBA" id="ARBA00006184"/>
    </source>
</evidence>
<evidence type="ECO:0000256" key="7">
    <source>
        <dbReference type="SAM" id="MobiDB-lite"/>
    </source>
</evidence>
<evidence type="ECO:0000313" key="10">
    <source>
        <dbReference type="Proteomes" id="UP001212841"/>
    </source>
</evidence>
<name>A0AAD5SIR6_9FUNG</name>
<feature type="domain" description="AAA+ ATPase" evidence="8">
    <location>
        <begin position="4"/>
        <end position="158"/>
    </location>
</feature>
<evidence type="ECO:0000256" key="1">
    <source>
        <dbReference type="ARBA" id="ARBA00004123"/>
    </source>
</evidence>
<dbReference type="InterPro" id="IPR003593">
    <property type="entry name" value="AAA+_ATPase"/>
</dbReference>
<dbReference type="SUPFAM" id="SSF46785">
    <property type="entry name" value="Winged helix' DNA-binding domain"/>
    <property type="match status" value="1"/>
</dbReference>
<dbReference type="Gene3D" id="1.10.8.60">
    <property type="match status" value="1"/>
</dbReference>
<feature type="compositionally biased region" description="Polar residues" evidence="7">
    <location>
        <begin position="246"/>
        <end position="257"/>
    </location>
</feature>
<dbReference type="CDD" id="cd00009">
    <property type="entry name" value="AAA"/>
    <property type="match status" value="1"/>
</dbReference>
<feature type="region of interest" description="Disordered" evidence="7">
    <location>
        <begin position="241"/>
        <end position="262"/>
    </location>
</feature>
<dbReference type="InterPro" id="IPR036390">
    <property type="entry name" value="WH_DNA-bd_sf"/>
</dbReference>
<dbReference type="EMBL" id="JADGJD010000073">
    <property type="protein sequence ID" value="KAJ3055541.1"/>
    <property type="molecule type" value="Genomic_DNA"/>
</dbReference>
<sequence length="423" mass="46495">MAGVSGSLYISGCPGTGKTALLDEILRDMTAQLEDRVDVLKINCMTLTEPKMIYPTILKDLQHESRSAKDAAKVLEEIFVPKQKPKKQNLHLLIMDEVDSLLTRDSDVLYNLFEWAVKPGSRLVLIGIANALDLTERFLPRLTARNCAPQLLNFTPYEVAEIAEIIKNRLKDLEEPMDLEEKGENTSPKAGGTQEMPKKKSFPLMQPMAIELVARKMAATGDLRKALDVCRTAIEMVESESRLTDDSSIPNSPSTRRTPVLPPSKRLLMTDIANPIENLDEIPKVSVKHVMSATQSALGVSNVSRVKGLGLNQKMVLVTLVMCGRAKIGVLAVGKLYESYVTLCHIRKGHLVPVTRSEFEDLVTMLESTGFVSVKEGKKARSGIKDGAVKTVGLSVREDEVVKSCEEHPLLKIVLESGVAVLA</sequence>
<evidence type="ECO:0000256" key="3">
    <source>
        <dbReference type="ARBA" id="ARBA00022618"/>
    </source>
</evidence>
<dbReference type="SMART" id="SM00382">
    <property type="entry name" value="AAA"/>
    <property type="match status" value="1"/>
</dbReference>
<comment type="similarity">
    <text evidence="2">Belongs to the CDC6/cdc18 family.</text>
</comment>
<dbReference type="SUPFAM" id="SSF52540">
    <property type="entry name" value="P-loop containing nucleoside triphosphate hydrolases"/>
    <property type="match status" value="1"/>
</dbReference>
<evidence type="ECO:0000256" key="5">
    <source>
        <dbReference type="ARBA" id="ARBA00023242"/>
    </source>
</evidence>
<evidence type="ECO:0000256" key="6">
    <source>
        <dbReference type="ARBA" id="ARBA00023306"/>
    </source>
</evidence>
<gene>
    <name evidence="9" type="primary">CDC6</name>
    <name evidence="9" type="ORF">HK097_010149</name>
</gene>
<comment type="caution">
    <text evidence="9">The sequence shown here is derived from an EMBL/GenBank/DDBJ whole genome shotgun (WGS) entry which is preliminary data.</text>
</comment>
<dbReference type="Pfam" id="PF13401">
    <property type="entry name" value="AAA_22"/>
    <property type="match status" value="1"/>
</dbReference>
<evidence type="ECO:0000259" key="8">
    <source>
        <dbReference type="SMART" id="SM00382"/>
    </source>
</evidence>
<dbReference type="Proteomes" id="UP001212841">
    <property type="component" value="Unassembled WGS sequence"/>
</dbReference>
<keyword evidence="5" id="KW-0539">Nucleus</keyword>
<organism evidence="9 10">
    <name type="scientific">Rhizophlyctis rosea</name>
    <dbReference type="NCBI Taxonomy" id="64517"/>
    <lineage>
        <taxon>Eukaryota</taxon>
        <taxon>Fungi</taxon>
        <taxon>Fungi incertae sedis</taxon>
        <taxon>Chytridiomycota</taxon>
        <taxon>Chytridiomycota incertae sedis</taxon>
        <taxon>Chytridiomycetes</taxon>
        <taxon>Rhizophlyctidales</taxon>
        <taxon>Rhizophlyctidaceae</taxon>
        <taxon>Rhizophlyctis</taxon>
    </lineage>
</organism>
<dbReference type="GO" id="GO:0033314">
    <property type="term" value="P:mitotic DNA replication checkpoint signaling"/>
    <property type="evidence" value="ECO:0007669"/>
    <property type="project" value="TreeGrafter"/>
</dbReference>
<dbReference type="InterPro" id="IPR015163">
    <property type="entry name" value="Cdc6_C"/>
</dbReference>
<dbReference type="GO" id="GO:0016887">
    <property type="term" value="F:ATP hydrolysis activity"/>
    <property type="evidence" value="ECO:0007669"/>
    <property type="project" value="InterPro"/>
</dbReference>
<dbReference type="PANTHER" id="PTHR10763">
    <property type="entry name" value="CELL DIVISION CONTROL PROTEIN 6-RELATED"/>
    <property type="match status" value="1"/>
</dbReference>
<feature type="region of interest" description="Disordered" evidence="7">
    <location>
        <begin position="178"/>
        <end position="199"/>
    </location>
</feature>
<protein>
    <submittedName>
        <fullName evidence="9">AAA ATPase</fullName>
    </submittedName>
</protein>
<dbReference type="PIRSF" id="PIRSF001767">
    <property type="entry name" value="Cdc6"/>
    <property type="match status" value="1"/>
</dbReference>
<dbReference type="Gene3D" id="3.40.50.300">
    <property type="entry name" value="P-loop containing nucleotide triphosphate hydrolases"/>
    <property type="match status" value="1"/>
</dbReference>
<evidence type="ECO:0000256" key="4">
    <source>
        <dbReference type="ARBA" id="ARBA00022705"/>
    </source>
</evidence>
<dbReference type="Pfam" id="PF22606">
    <property type="entry name" value="Cdc6-ORC-like_ATPase_lid"/>
    <property type="match status" value="1"/>
</dbReference>
<keyword evidence="3" id="KW-0132">Cell division</keyword>
<dbReference type="PANTHER" id="PTHR10763:SF26">
    <property type="entry name" value="CELL DIVISION CONTROL PROTEIN 6 HOMOLOG"/>
    <property type="match status" value="1"/>
</dbReference>
<dbReference type="AlphaFoldDB" id="A0AAD5SIR6"/>
<dbReference type="GO" id="GO:0051301">
    <property type="term" value="P:cell division"/>
    <property type="evidence" value="ECO:0007669"/>
    <property type="project" value="UniProtKB-KW"/>
</dbReference>
<dbReference type="InterPro" id="IPR050311">
    <property type="entry name" value="ORC1/CDC6"/>
</dbReference>
<evidence type="ECO:0000313" key="9">
    <source>
        <dbReference type="EMBL" id="KAJ3055541.1"/>
    </source>
</evidence>
<reference evidence="9" key="1">
    <citation type="submission" date="2020-05" db="EMBL/GenBank/DDBJ databases">
        <title>Phylogenomic resolution of chytrid fungi.</title>
        <authorList>
            <person name="Stajich J.E."/>
            <person name="Amses K."/>
            <person name="Simmons R."/>
            <person name="Seto K."/>
            <person name="Myers J."/>
            <person name="Bonds A."/>
            <person name="Quandt C.A."/>
            <person name="Barry K."/>
            <person name="Liu P."/>
            <person name="Grigoriev I."/>
            <person name="Longcore J.E."/>
            <person name="James T.Y."/>
        </authorList>
    </citation>
    <scope>NUCLEOTIDE SEQUENCE</scope>
    <source>
        <strain evidence="9">JEL0318</strain>
    </source>
</reference>
<proteinExistence type="inferred from homology"/>